<dbReference type="PANTHER" id="PTHR40076">
    <property type="entry name" value="MEMBRANE PROTEIN-RELATED"/>
    <property type="match status" value="1"/>
</dbReference>
<organism evidence="2 3">
    <name type="scientific">Pseudanabaena mucicola FACHB-723</name>
    <dbReference type="NCBI Taxonomy" id="2692860"/>
    <lineage>
        <taxon>Bacteria</taxon>
        <taxon>Bacillati</taxon>
        <taxon>Cyanobacteriota</taxon>
        <taxon>Cyanophyceae</taxon>
        <taxon>Pseudanabaenales</taxon>
        <taxon>Pseudanabaenaceae</taxon>
        <taxon>Pseudanabaena</taxon>
    </lineage>
</organism>
<dbReference type="RefSeq" id="WP_190404214.1">
    <property type="nucleotide sequence ID" value="NZ_JACJQB010000037.1"/>
</dbReference>
<keyword evidence="3" id="KW-1185">Reference proteome</keyword>
<comment type="caution">
    <text evidence="2">The sequence shown here is derived from an EMBL/GenBank/DDBJ whole genome shotgun (WGS) entry which is preliminary data.</text>
</comment>
<feature type="transmembrane region" description="Helical" evidence="1">
    <location>
        <begin position="103"/>
        <end position="122"/>
    </location>
</feature>
<proteinExistence type="predicted"/>
<evidence type="ECO:0000256" key="1">
    <source>
        <dbReference type="SAM" id="Phobius"/>
    </source>
</evidence>
<reference evidence="2 3" key="1">
    <citation type="journal article" date="2020" name="ISME J.">
        <title>Comparative genomics reveals insights into cyanobacterial evolution and habitat adaptation.</title>
        <authorList>
            <person name="Chen M.Y."/>
            <person name="Teng W.K."/>
            <person name="Zhao L."/>
            <person name="Hu C.X."/>
            <person name="Zhou Y.K."/>
            <person name="Han B.P."/>
            <person name="Song L.R."/>
            <person name="Shu W.S."/>
        </authorList>
    </citation>
    <scope>NUCLEOTIDE SEQUENCE [LARGE SCALE GENOMIC DNA]</scope>
    <source>
        <strain evidence="2 3">FACHB-723</strain>
    </source>
</reference>
<evidence type="ECO:0000313" key="2">
    <source>
        <dbReference type="EMBL" id="MBD2189386.1"/>
    </source>
</evidence>
<evidence type="ECO:0008006" key="4">
    <source>
        <dbReference type="Google" id="ProtNLM"/>
    </source>
</evidence>
<accession>A0ABR7ZZF3</accession>
<feature type="transmembrane region" description="Helical" evidence="1">
    <location>
        <begin position="62"/>
        <end position="83"/>
    </location>
</feature>
<evidence type="ECO:0000313" key="3">
    <source>
        <dbReference type="Proteomes" id="UP000642094"/>
    </source>
</evidence>
<protein>
    <recommendedName>
        <fullName evidence="4">DUF975 family protein</fullName>
    </recommendedName>
</protein>
<sequence>MEASKDEQLSLLMQRDYSIDFSKYFRKGWEIFQANFVQIGGFFLLSIVINFAVNFVPVIGQIASSVINAPLAAGYTFVILAILRGKSFTFNDFFQGLTNKYFLQLFLLSLVGGLLTAVGMILLILPGIYLAVSYVFAIQFAIDWDLEFFQALETSRKFVTKQWLQVFVLMLLLVLLNIAGLIALGVGILVTAPLSLCIVICVYDDIAGNLDNGAIRGSGGSIGDF</sequence>
<dbReference type="EMBL" id="JACJQB010000037">
    <property type="protein sequence ID" value="MBD2189386.1"/>
    <property type="molecule type" value="Genomic_DNA"/>
</dbReference>
<dbReference type="InterPro" id="IPR010380">
    <property type="entry name" value="DUF975"/>
</dbReference>
<name>A0ABR7ZZF3_9CYAN</name>
<feature type="transmembrane region" description="Helical" evidence="1">
    <location>
        <begin position="36"/>
        <end position="56"/>
    </location>
</feature>
<feature type="transmembrane region" description="Helical" evidence="1">
    <location>
        <begin position="166"/>
        <end position="190"/>
    </location>
</feature>
<dbReference type="PANTHER" id="PTHR40076:SF1">
    <property type="entry name" value="MEMBRANE PROTEIN"/>
    <property type="match status" value="1"/>
</dbReference>
<keyword evidence="1" id="KW-1133">Transmembrane helix</keyword>
<keyword evidence="1" id="KW-0812">Transmembrane</keyword>
<gene>
    <name evidence="2" type="ORF">H6F41_14710</name>
</gene>
<dbReference type="Proteomes" id="UP000642094">
    <property type="component" value="Unassembled WGS sequence"/>
</dbReference>
<keyword evidence="1" id="KW-0472">Membrane</keyword>